<organism evidence="8 9">
    <name type="scientific">Aureobasidium subglaciale (strain EXF-2481)</name>
    <name type="common">Aureobasidium pullulans var. subglaciale</name>
    <dbReference type="NCBI Taxonomy" id="1043005"/>
    <lineage>
        <taxon>Eukaryota</taxon>
        <taxon>Fungi</taxon>
        <taxon>Dikarya</taxon>
        <taxon>Ascomycota</taxon>
        <taxon>Pezizomycotina</taxon>
        <taxon>Dothideomycetes</taxon>
        <taxon>Dothideomycetidae</taxon>
        <taxon>Dothideales</taxon>
        <taxon>Saccotheciaceae</taxon>
        <taxon>Aureobasidium</taxon>
    </lineage>
</organism>
<keyword evidence="9" id="KW-1185">Reference proteome</keyword>
<comment type="similarity">
    <text evidence="2">Belongs to the WD repeat SWD2 family.</text>
</comment>
<dbReference type="STRING" id="1043005.A0A074YEP6"/>
<dbReference type="PROSITE" id="PS50294">
    <property type="entry name" value="WD_REPEATS_REGION"/>
    <property type="match status" value="1"/>
</dbReference>
<dbReference type="EMBL" id="KL584757">
    <property type="protein sequence ID" value="KEQ96273.1"/>
    <property type="molecule type" value="Genomic_DNA"/>
</dbReference>
<evidence type="ECO:0000256" key="7">
    <source>
        <dbReference type="SAM" id="MobiDB-lite"/>
    </source>
</evidence>
<dbReference type="GeneID" id="25367861"/>
<dbReference type="InterPro" id="IPR001680">
    <property type="entry name" value="WD40_rpt"/>
</dbReference>
<dbReference type="PROSITE" id="PS50082">
    <property type="entry name" value="WD_REPEATS_2"/>
    <property type="match status" value="1"/>
</dbReference>
<sequence>MGAGAENGAPATAKVSDVIATYRPTKLFKAPNLHYTSIDFDSTGELLLLARTDDTLHIYNTKAGAHAKELKSQKHGAALARFTHHSQSVIYASTKLNHDIRYLSAHDNTYIRYFKGHTDNVTSLQLCPSNDTFLSASLDHTVKLWDLRSSNPQGSLNLHGAVLSAYDPSATVIAIASPATQTIVLYDVRNFDKPPFATFDMQDVERRFSHYGQAQAQGWTTLEFSNNGQYILVGTNGPGHYVLDAFEGALKAYLYRAQGPPPFPSQLGQSDSPLRHTQSSLQGDSCFSSDGRYVVSASSKGGMLVWDLLGDKRSDGTMNPMTDLPGPRPSTVVGVNPRYNNLASAGQDVVLWLPDPELA</sequence>
<evidence type="ECO:0000256" key="2">
    <source>
        <dbReference type="ARBA" id="ARBA00005616"/>
    </source>
</evidence>
<dbReference type="GO" id="GO:0016070">
    <property type="term" value="P:RNA metabolic process"/>
    <property type="evidence" value="ECO:0007669"/>
    <property type="project" value="UniProtKB-ARBA"/>
</dbReference>
<dbReference type="GO" id="GO:0003682">
    <property type="term" value="F:chromatin binding"/>
    <property type="evidence" value="ECO:0007669"/>
    <property type="project" value="TreeGrafter"/>
</dbReference>
<dbReference type="InParanoid" id="A0A074YEP6"/>
<feature type="compositionally biased region" description="Polar residues" evidence="7">
    <location>
        <begin position="266"/>
        <end position="283"/>
    </location>
</feature>
<dbReference type="Proteomes" id="UP000030641">
    <property type="component" value="Unassembled WGS sequence"/>
</dbReference>
<dbReference type="Gene3D" id="2.130.10.10">
    <property type="entry name" value="YVTN repeat-like/Quinoprotein amine dehydrogenase"/>
    <property type="match status" value="1"/>
</dbReference>
<evidence type="ECO:0000256" key="6">
    <source>
        <dbReference type="PROSITE-ProRule" id="PRU00221"/>
    </source>
</evidence>
<proteinExistence type="inferred from homology"/>
<dbReference type="PANTHER" id="PTHR19861">
    <property type="entry name" value="WD40 REPEAT PROTEIN SWD2"/>
    <property type="match status" value="1"/>
</dbReference>
<protein>
    <submittedName>
        <fullName evidence="8">Uncharacterized protein</fullName>
    </submittedName>
</protein>
<dbReference type="GO" id="GO:0048188">
    <property type="term" value="C:Set1C/COMPASS complex"/>
    <property type="evidence" value="ECO:0007669"/>
    <property type="project" value="TreeGrafter"/>
</dbReference>
<feature type="region of interest" description="Disordered" evidence="7">
    <location>
        <begin position="262"/>
        <end position="283"/>
    </location>
</feature>
<evidence type="ECO:0000256" key="3">
    <source>
        <dbReference type="ARBA" id="ARBA00022574"/>
    </source>
</evidence>
<dbReference type="Pfam" id="PF00400">
    <property type="entry name" value="WD40"/>
    <property type="match status" value="2"/>
</dbReference>
<feature type="repeat" description="WD" evidence="6">
    <location>
        <begin position="114"/>
        <end position="155"/>
    </location>
</feature>
<dbReference type="OMA" id="HNEGYIR"/>
<evidence type="ECO:0000256" key="5">
    <source>
        <dbReference type="ARBA" id="ARBA00023242"/>
    </source>
</evidence>
<dbReference type="RefSeq" id="XP_013344471.1">
    <property type="nucleotide sequence ID" value="XM_013489017.1"/>
</dbReference>
<accession>A0A074YEP6</accession>
<dbReference type="PANTHER" id="PTHR19861:SF0">
    <property type="entry name" value="WD REPEAT-CONTAINING PROTEIN 82"/>
    <property type="match status" value="1"/>
</dbReference>
<evidence type="ECO:0000313" key="8">
    <source>
        <dbReference type="EMBL" id="KEQ96273.1"/>
    </source>
</evidence>
<dbReference type="InterPro" id="IPR036322">
    <property type="entry name" value="WD40_repeat_dom_sf"/>
</dbReference>
<dbReference type="HOGENOM" id="CLU_044117_2_0_1"/>
<dbReference type="InterPro" id="IPR037867">
    <property type="entry name" value="Swd2/WDR82"/>
</dbReference>
<evidence type="ECO:0000256" key="4">
    <source>
        <dbReference type="ARBA" id="ARBA00022737"/>
    </source>
</evidence>
<gene>
    <name evidence="8" type="ORF">AUEXF2481DRAFT_4513</name>
</gene>
<evidence type="ECO:0000313" key="9">
    <source>
        <dbReference type="Proteomes" id="UP000030641"/>
    </source>
</evidence>
<dbReference type="OrthoDB" id="27537at2759"/>
<dbReference type="SUPFAM" id="SSF50978">
    <property type="entry name" value="WD40 repeat-like"/>
    <property type="match status" value="1"/>
</dbReference>
<dbReference type="FunCoup" id="A0A074YEP6">
    <property type="interactions" value="1020"/>
</dbReference>
<comment type="subcellular location">
    <subcellularLocation>
        <location evidence="1">Nucleus</location>
    </subcellularLocation>
</comment>
<reference evidence="8 9" key="1">
    <citation type="journal article" date="2014" name="BMC Genomics">
        <title>Genome sequencing of four Aureobasidium pullulans varieties: biotechnological potential, stress tolerance, and description of new species.</title>
        <authorList>
            <person name="Gostin Ar C."/>
            <person name="Ohm R.A."/>
            <person name="Kogej T."/>
            <person name="Sonjak S."/>
            <person name="Turk M."/>
            <person name="Zajc J."/>
            <person name="Zalar P."/>
            <person name="Grube M."/>
            <person name="Sun H."/>
            <person name="Han J."/>
            <person name="Sharma A."/>
            <person name="Chiniquy J."/>
            <person name="Ngan C.Y."/>
            <person name="Lipzen A."/>
            <person name="Barry K."/>
            <person name="Grigoriev I.V."/>
            <person name="Gunde-Cimerman N."/>
        </authorList>
    </citation>
    <scope>NUCLEOTIDE SEQUENCE [LARGE SCALE GENOMIC DNA]</scope>
    <source>
        <strain evidence="8 9">EXF-2481</strain>
    </source>
</reference>
<keyword evidence="5" id="KW-0539">Nucleus</keyword>
<keyword evidence="3 6" id="KW-0853">WD repeat</keyword>
<evidence type="ECO:0000256" key="1">
    <source>
        <dbReference type="ARBA" id="ARBA00004123"/>
    </source>
</evidence>
<keyword evidence="4" id="KW-0677">Repeat</keyword>
<name>A0A074YEP6_AURSE</name>
<dbReference type="InterPro" id="IPR015943">
    <property type="entry name" value="WD40/YVTN_repeat-like_dom_sf"/>
</dbReference>
<dbReference type="SMART" id="SM00320">
    <property type="entry name" value="WD40"/>
    <property type="match status" value="4"/>
</dbReference>
<dbReference type="AlphaFoldDB" id="A0A074YEP6"/>